<dbReference type="EMBL" id="JAHWXT010000005">
    <property type="protein sequence ID" value="MCF0265712.1"/>
    <property type="molecule type" value="Genomic_DNA"/>
</dbReference>
<protein>
    <submittedName>
        <fullName evidence="3">Spore coat U domain-containing protein</fullName>
    </submittedName>
</protein>
<evidence type="ECO:0000256" key="1">
    <source>
        <dbReference type="SAM" id="SignalP"/>
    </source>
</evidence>
<dbReference type="SMART" id="SM00972">
    <property type="entry name" value="SCPU"/>
    <property type="match status" value="1"/>
</dbReference>
<reference evidence="3" key="1">
    <citation type="submission" date="2021-07" db="EMBL/GenBank/DDBJ databases">
        <authorList>
            <person name="Fernandez M."/>
            <person name="Pereira P."/>
            <person name="Torres Tejerizo G.A."/>
            <person name="Gonzalez P."/>
            <person name="Agostini E."/>
        </authorList>
    </citation>
    <scope>NUCLEOTIDE SEQUENCE</scope>
    <source>
        <strain evidence="3">SFC 500-1A</strain>
    </source>
</reference>
<name>A0A6A1RKV4_ACIGI</name>
<dbReference type="InterPro" id="IPR007893">
    <property type="entry name" value="Spore_coat_U/FanG"/>
</dbReference>
<feature type="signal peptide" evidence="1">
    <location>
        <begin position="1"/>
        <end position="19"/>
    </location>
</feature>
<organism evidence="3 4">
    <name type="scientific">Acinetobacter guillouiae</name>
    <name type="common">Acinetobacter genomosp. 11</name>
    <dbReference type="NCBI Taxonomy" id="106649"/>
    <lineage>
        <taxon>Bacteria</taxon>
        <taxon>Pseudomonadati</taxon>
        <taxon>Pseudomonadota</taxon>
        <taxon>Gammaproteobacteria</taxon>
        <taxon>Moraxellales</taxon>
        <taxon>Moraxellaceae</taxon>
        <taxon>Acinetobacter</taxon>
    </lineage>
</organism>
<evidence type="ECO:0000313" key="4">
    <source>
        <dbReference type="Proteomes" id="UP000887320"/>
    </source>
</evidence>
<evidence type="ECO:0000313" key="3">
    <source>
        <dbReference type="EMBL" id="MCF0265712.1"/>
    </source>
</evidence>
<feature type="chain" id="PRO_5041132505" evidence="1">
    <location>
        <begin position="20"/>
        <end position="171"/>
    </location>
</feature>
<gene>
    <name evidence="3" type="ORF">KW868_14790</name>
</gene>
<keyword evidence="1" id="KW-0732">Signal</keyword>
<feature type="domain" description="Spore coat protein U/FanG" evidence="2">
    <location>
        <begin position="25"/>
        <end position="168"/>
    </location>
</feature>
<dbReference type="InterPro" id="IPR053167">
    <property type="entry name" value="Spore_coat_component"/>
</dbReference>
<dbReference type="Pfam" id="PF05229">
    <property type="entry name" value="SCPU"/>
    <property type="match status" value="1"/>
</dbReference>
<dbReference type="RefSeq" id="WP_004722255.1">
    <property type="nucleotide sequence ID" value="NZ_BBRY01000053.1"/>
</dbReference>
<accession>A0A6A1RKV4</accession>
<dbReference type="AlphaFoldDB" id="A0A6A1RKV4"/>
<comment type="caution">
    <text evidence="3">The sequence shown here is derived from an EMBL/GenBank/DDBJ whole genome shotgun (WGS) entry which is preliminary data.</text>
</comment>
<sequence length="171" mass="18673">MKKIGLSVLLISIVQSGFAVDPVTSASFKVQATIENGCKLSNVEQLLDFGRHPVVAQGQLKGSVINTAQSWNIQCTARLPVKVMLNGGDHFSNNFRRMKHAQQNEFVPYQLYQDSSLQGEYASGSSYSLTPTTTLNTVLGFAVYAVADLNNNNQPRSAGLYKDTVAITITW</sequence>
<proteinExistence type="predicted"/>
<dbReference type="PANTHER" id="PTHR37089:SF3">
    <property type="entry name" value="EXPORTED PROTEIN"/>
    <property type="match status" value="1"/>
</dbReference>
<dbReference type="Proteomes" id="UP000887320">
    <property type="component" value="Unassembled WGS sequence"/>
</dbReference>
<dbReference type="PANTHER" id="PTHR37089">
    <property type="entry name" value="PROTEIN U-RELATED"/>
    <property type="match status" value="1"/>
</dbReference>
<evidence type="ECO:0000259" key="2">
    <source>
        <dbReference type="Pfam" id="PF05229"/>
    </source>
</evidence>